<protein>
    <recommendedName>
        <fullName evidence="1">Tc1-like transposase DDE domain-containing protein</fullName>
    </recommendedName>
</protein>
<dbReference type="InterPro" id="IPR038717">
    <property type="entry name" value="Tc1-like_DDE_dom"/>
</dbReference>
<accession>A0A0C2ID19</accession>
<evidence type="ECO:0000313" key="3">
    <source>
        <dbReference type="Proteomes" id="UP000031668"/>
    </source>
</evidence>
<dbReference type="Pfam" id="PF13358">
    <property type="entry name" value="DDE_3"/>
    <property type="match status" value="1"/>
</dbReference>
<reference evidence="2 3" key="1">
    <citation type="journal article" date="2014" name="Genome Biol. Evol.">
        <title>The genome of the myxosporean Thelohanellus kitauei shows adaptations to nutrient acquisition within its fish host.</title>
        <authorList>
            <person name="Yang Y."/>
            <person name="Xiong J."/>
            <person name="Zhou Z."/>
            <person name="Huo F."/>
            <person name="Miao W."/>
            <person name="Ran C."/>
            <person name="Liu Y."/>
            <person name="Zhang J."/>
            <person name="Feng J."/>
            <person name="Wang M."/>
            <person name="Wang M."/>
            <person name="Wang L."/>
            <person name="Yao B."/>
        </authorList>
    </citation>
    <scope>NUCLEOTIDE SEQUENCE [LARGE SCALE GENOMIC DNA]</scope>
    <source>
        <strain evidence="2">Wuqing</strain>
    </source>
</reference>
<dbReference type="PANTHER" id="PTHR46564">
    <property type="entry name" value="TRANSPOSASE"/>
    <property type="match status" value="1"/>
</dbReference>
<evidence type="ECO:0000313" key="2">
    <source>
        <dbReference type="EMBL" id="KII63238.1"/>
    </source>
</evidence>
<dbReference type="PANTHER" id="PTHR46564:SF1">
    <property type="entry name" value="TRANSPOSASE"/>
    <property type="match status" value="1"/>
</dbReference>
<keyword evidence="3" id="KW-1185">Reference proteome</keyword>
<dbReference type="InterPro" id="IPR036397">
    <property type="entry name" value="RNaseH_sf"/>
</dbReference>
<dbReference type="GO" id="GO:0003676">
    <property type="term" value="F:nucleic acid binding"/>
    <property type="evidence" value="ECO:0007669"/>
    <property type="project" value="InterPro"/>
</dbReference>
<name>A0A0C2ID19_THEKT</name>
<dbReference type="EMBL" id="JWZT01004760">
    <property type="protein sequence ID" value="KII63238.1"/>
    <property type="molecule type" value="Genomic_DNA"/>
</dbReference>
<proteinExistence type="predicted"/>
<dbReference type="AlphaFoldDB" id="A0A0C2ID19"/>
<gene>
    <name evidence="2" type="ORF">RF11_07919</name>
</gene>
<dbReference type="Gene3D" id="3.30.420.10">
    <property type="entry name" value="Ribonuclease H-like superfamily/Ribonuclease H"/>
    <property type="match status" value="1"/>
</dbReference>
<evidence type="ECO:0000259" key="1">
    <source>
        <dbReference type="Pfam" id="PF13358"/>
    </source>
</evidence>
<feature type="domain" description="Tc1-like transposase DDE" evidence="1">
    <location>
        <begin position="79"/>
        <end position="203"/>
    </location>
</feature>
<sequence length="204" mass="24075">MQHRRDDFSLTLEQLSGRFFSATNIRISKNTVARYLKEYNYSFKKIKFILERRNIASTIQERHDYVIKYLEYSSSNRFILFINETGFNVSMRRNYVRAICGNPTEKIKNIKSEKITVCSAISRNSNMFYKVSERAFNNDLYTDLPSNLMNIIYEKQLKNVMFIMDVPFHKGASIKCLITAWGHEVFYLPPNSPFLNPIENIFSQ</sequence>
<dbReference type="OrthoDB" id="2283132at2759"/>
<dbReference type="Proteomes" id="UP000031668">
    <property type="component" value="Unassembled WGS sequence"/>
</dbReference>
<organism evidence="2 3">
    <name type="scientific">Thelohanellus kitauei</name>
    <name type="common">Myxosporean</name>
    <dbReference type="NCBI Taxonomy" id="669202"/>
    <lineage>
        <taxon>Eukaryota</taxon>
        <taxon>Metazoa</taxon>
        <taxon>Cnidaria</taxon>
        <taxon>Myxozoa</taxon>
        <taxon>Myxosporea</taxon>
        <taxon>Bivalvulida</taxon>
        <taxon>Platysporina</taxon>
        <taxon>Myxobolidae</taxon>
        <taxon>Thelohanellus</taxon>
    </lineage>
</organism>
<comment type="caution">
    <text evidence="2">The sequence shown here is derived from an EMBL/GenBank/DDBJ whole genome shotgun (WGS) entry which is preliminary data.</text>
</comment>